<dbReference type="PANTHER" id="PTHR12215:SF10">
    <property type="entry name" value="L-AMINOADIPATE-SEMIALDEHYDE DEHYDROGENASE-PHOSPHOPANTETHEINYL TRANSFERASE"/>
    <property type="match status" value="1"/>
</dbReference>
<dbReference type="PANTHER" id="PTHR12215">
    <property type="entry name" value="PHOSPHOPANTETHEINE TRANSFERASE"/>
    <property type="match status" value="1"/>
</dbReference>
<dbReference type="HOGENOM" id="CLU_1154940_0_0_10"/>
<comment type="similarity">
    <text evidence="1">Belongs to the P-Pant transferase superfamily. Gsp/Sfp/HetI/AcpT family.</text>
</comment>
<dbReference type="GO" id="GO:0005829">
    <property type="term" value="C:cytosol"/>
    <property type="evidence" value="ECO:0007669"/>
    <property type="project" value="TreeGrafter"/>
</dbReference>
<accession>G0IV61</accession>
<reference evidence="5" key="1">
    <citation type="submission" date="2011-07" db="EMBL/GenBank/DDBJ databases">
        <title>The complete genome of Cyclobacterium marinum DSM 745.</title>
        <authorList>
            <person name="Lucas S."/>
            <person name="Han J."/>
            <person name="Lapidus A."/>
            <person name="Bruce D."/>
            <person name="Goodwin L."/>
            <person name="Pitluck S."/>
            <person name="Peters L."/>
            <person name="Kyrpides N."/>
            <person name="Mavromatis K."/>
            <person name="Ivanova N."/>
            <person name="Ovchinnikova G."/>
            <person name="Chertkov O."/>
            <person name="Detter J.C."/>
            <person name="Tapia R."/>
            <person name="Han C."/>
            <person name="Land M."/>
            <person name="Hauser L."/>
            <person name="Markowitz V."/>
            <person name="Cheng J.-F."/>
            <person name="Hugenholtz P."/>
            <person name="Woyke T."/>
            <person name="Wu D."/>
            <person name="Tindall B."/>
            <person name="Schuetze A."/>
            <person name="Brambilla E."/>
            <person name="Klenk H.-P."/>
            <person name="Eisen J.A."/>
        </authorList>
    </citation>
    <scope>NUCLEOTIDE SEQUENCE [LARGE SCALE GENOMIC DNA]</scope>
    <source>
        <strain evidence="5">ATCC 25205 / DSM 745 / LMG 13164 / NCIMB 1802</strain>
    </source>
</reference>
<protein>
    <submittedName>
        <fullName evidence="4">4'-phosphopantetheinyl transferase</fullName>
    </submittedName>
</protein>
<proteinExistence type="inferred from homology"/>
<dbReference type="GO" id="GO:0000287">
    <property type="term" value="F:magnesium ion binding"/>
    <property type="evidence" value="ECO:0007669"/>
    <property type="project" value="InterPro"/>
</dbReference>
<evidence type="ECO:0000256" key="2">
    <source>
        <dbReference type="ARBA" id="ARBA00022679"/>
    </source>
</evidence>
<dbReference type="Gene3D" id="3.90.470.20">
    <property type="entry name" value="4'-phosphopantetheinyl transferase domain"/>
    <property type="match status" value="2"/>
</dbReference>
<dbReference type="KEGG" id="cmr:Cycma_3329"/>
<dbReference type="AlphaFoldDB" id="G0IV61"/>
<organism evidence="4 5">
    <name type="scientific">Cyclobacterium marinum (strain ATCC 25205 / DSM 745 / LMG 13164 / NCIMB 1802)</name>
    <name type="common">Flectobacillus marinus</name>
    <dbReference type="NCBI Taxonomy" id="880070"/>
    <lineage>
        <taxon>Bacteria</taxon>
        <taxon>Pseudomonadati</taxon>
        <taxon>Bacteroidota</taxon>
        <taxon>Cytophagia</taxon>
        <taxon>Cytophagales</taxon>
        <taxon>Cyclobacteriaceae</taxon>
        <taxon>Cyclobacterium</taxon>
    </lineage>
</organism>
<keyword evidence="5" id="KW-1185">Reference proteome</keyword>
<feature type="domain" description="4'-phosphopantetheinyl transferase" evidence="3">
    <location>
        <begin position="97"/>
        <end position="198"/>
    </location>
</feature>
<dbReference type="EMBL" id="CP002955">
    <property type="protein sequence ID" value="AEL27052.1"/>
    <property type="molecule type" value="Genomic_DNA"/>
</dbReference>
<dbReference type="SUPFAM" id="SSF56214">
    <property type="entry name" value="4'-phosphopantetheinyl transferase"/>
    <property type="match status" value="2"/>
</dbReference>
<name>G0IV61_CYCMS</name>
<dbReference type="eggNOG" id="COG2091">
    <property type="taxonomic scope" value="Bacteria"/>
</dbReference>
<dbReference type="GO" id="GO:0019878">
    <property type="term" value="P:lysine biosynthetic process via aminoadipic acid"/>
    <property type="evidence" value="ECO:0007669"/>
    <property type="project" value="TreeGrafter"/>
</dbReference>
<dbReference type="Pfam" id="PF01648">
    <property type="entry name" value="ACPS"/>
    <property type="match status" value="1"/>
</dbReference>
<evidence type="ECO:0000313" key="4">
    <source>
        <dbReference type="EMBL" id="AEL27052.1"/>
    </source>
</evidence>
<dbReference type="InterPro" id="IPR008278">
    <property type="entry name" value="4-PPantetheinyl_Trfase_dom"/>
</dbReference>
<gene>
    <name evidence="4" type="ordered locus">Cycma_3329</name>
</gene>
<sequence length="240" mass="27495">MRIYVHTLENHDYSTMQNKLSFDEKERAAKFLNQGDAHAYFVKEAVKRRSLEIITGVPAENFIFKKGEFGKPQIAEKINFNTYRAKGAIVVGISSEAIGVDIAYLDPAIQLKDYAEVALTSFEHATLDNPKQLITHWALKESFLKFIGKGLHIEPSEIGFEIVDESTIKFISEHQDLAKNQCNYCLIELEGKWVISICFKENCTKLDLNFLNKQPGIQLISNTSEAEPRFFYQPLFQFLF</sequence>
<dbReference type="InterPro" id="IPR050559">
    <property type="entry name" value="P-Pant_transferase_sf"/>
</dbReference>
<dbReference type="Proteomes" id="UP000001635">
    <property type="component" value="Chromosome"/>
</dbReference>
<keyword evidence="2 4" id="KW-0808">Transferase</keyword>
<dbReference type="InterPro" id="IPR037143">
    <property type="entry name" value="4-PPantetheinyl_Trfase_dom_sf"/>
</dbReference>
<evidence type="ECO:0000256" key="1">
    <source>
        <dbReference type="ARBA" id="ARBA00010990"/>
    </source>
</evidence>
<evidence type="ECO:0000313" key="5">
    <source>
        <dbReference type="Proteomes" id="UP000001635"/>
    </source>
</evidence>
<dbReference type="STRING" id="880070.Cycma_3329"/>
<dbReference type="GO" id="GO:0008897">
    <property type="term" value="F:holo-[acyl-carrier-protein] synthase activity"/>
    <property type="evidence" value="ECO:0007669"/>
    <property type="project" value="InterPro"/>
</dbReference>
<evidence type="ECO:0000259" key="3">
    <source>
        <dbReference type="Pfam" id="PF01648"/>
    </source>
</evidence>